<comment type="caution">
    <text evidence="2">The sequence shown here is derived from an EMBL/GenBank/DDBJ whole genome shotgun (WGS) entry which is preliminary data.</text>
</comment>
<dbReference type="EMBL" id="UYJE01000984">
    <property type="protein sequence ID" value="VDH98227.1"/>
    <property type="molecule type" value="Genomic_DNA"/>
</dbReference>
<dbReference type="AlphaFoldDB" id="A0A8B6C163"/>
<evidence type="ECO:0000256" key="1">
    <source>
        <dbReference type="SAM" id="MobiDB-lite"/>
    </source>
</evidence>
<dbReference type="Proteomes" id="UP000596742">
    <property type="component" value="Unassembled WGS sequence"/>
</dbReference>
<proteinExistence type="predicted"/>
<feature type="compositionally biased region" description="Acidic residues" evidence="1">
    <location>
        <begin position="79"/>
        <end position="92"/>
    </location>
</feature>
<name>A0A8B6C163_MYTGA</name>
<evidence type="ECO:0000313" key="2">
    <source>
        <dbReference type="EMBL" id="VDH98227.1"/>
    </source>
</evidence>
<protein>
    <submittedName>
        <fullName evidence="2">Uncharacterized protein</fullName>
    </submittedName>
</protein>
<keyword evidence="3" id="KW-1185">Reference proteome</keyword>
<organism evidence="2 3">
    <name type="scientific">Mytilus galloprovincialis</name>
    <name type="common">Mediterranean mussel</name>
    <dbReference type="NCBI Taxonomy" id="29158"/>
    <lineage>
        <taxon>Eukaryota</taxon>
        <taxon>Metazoa</taxon>
        <taxon>Spiralia</taxon>
        <taxon>Lophotrochozoa</taxon>
        <taxon>Mollusca</taxon>
        <taxon>Bivalvia</taxon>
        <taxon>Autobranchia</taxon>
        <taxon>Pteriomorphia</taxon>
        <taxon>Mytilida</taxon>
        <taxon>Mytiloidea</taxon>
        <taxon>Mytilidae</taxon>
        <taxon>Mytilinae</taxon>
        <taxon>Mytilus</taxon>
    </lineage>
</organism>
<accession>A0A8B6C163</accession>
<evidence type="ECO:0000313" key="3">
    <source>
        <dbReference type="Proteomes" id="UP000596742"/>
    </source>
</evidence>
<feature type="region of interest" description="Disordered" evidence="1">
    <location>
        <begin position="75"/>
        <end position="101"/>
    </location>
</feature>
<gene>
    <name evidence="2" type="ORF">MGAL_10B089761</name>
</gene>
<reference evidence="2" key="1">
    <citation type="submission" date="2018-11" db="EMBL/GenBank/DDBJ databases">
        <authorList>
            <person name="Alioto T."/>
            <person name="Alioto T."/>
        </authorList>
    </citation>
    <scope>NUCLEOTIDE SEQUENCE</scope>
</reference>
<sequence length="101" mass="11423">MDYSSALAVDNGVVFDVEESVEQQTSTNAERGTVLSTRMSGVRYKHEGDKIVRKVNRHNIDKNQSLFKQPRALTIPFTDGEDDDNNENEESLVADTDYKEI</sequence>